<evidence type="ECO:0000256" key="4">
    <source>
        <dbReference type="ARBA" id="ARBA00022723"/>
    </source>
</evidence>
<dbReference type="EMBL" id="FR695877">
    <property type="protein sequence ID" value="CBX31378.1"/>
    <property type="molecule type" value="Genomic_DNA"/>
</dbReference>
<dbReference type="AlphaFoldDB" id="E1YJC4"/>
<keyword evidence="9" id="KW-0961">Cell wall biogenesis/degradation</keyword>
<comment type="cofactor">
    <cofactor evidence="1">
        <name>Zn(2+)</name>
        <dbReference type="ChEBI" id="CHEBI:29105"/>
    </cofactor>
</comment>
<keyword evidence="7" id="KW-0862">Zinc</keyword>
<dbReference type="InterPro" id="IPR009045">
    <property type="entry name" value="Zn_M74/Hedgehog-like"/>
</dbReference>
<keyword evidence="4" id="KW-0479">Metal-binding</keyword>
<evidence type="ECO:0000256" key="8">
    <source>
        <dbReference type="ARBA" id="ARBA00023049"/>
    </source>
</evidence>
<evidence type="ECO:0000256" key="5">
    <source>
        <dbReference type="ARBA" id="ARBA00022729"/>
    </source>
</evidence>
<evidence type="ECO:0000256" key="6">
    <source>
        <dbReference type="ARBA" id="ARBA00022801"/>
    </source>
</evidence>
<dbReference type="PANTHER" id="PTHR37425">
    <property type="match status" value="1"/>
</dbReference>
<dbReference type="GO" id="GO:0006508">
    <property type="term" value="P:proteolysis"/>
    <property type="evidence" value="ECO:0007669"/>
    <property type="project" value="UniProtKB-KW"/>
</dbReference>
<feature type="signal peptide" evidence="12">
    <location>
        <begin position="1"/>
        <end position="21"/>
    </location>
</feature>
<dbReference type="Gene3D" id="3.30.1380.10">
    <property type="match status" value="1"/>
</dbReference>
<evidence type="ECO:0000256" key="2">
    <source>
        <dbReference type="ARBA" id="ARBA00004776"/>
    </source>
</evidence>
<gene>
    <name evidence="13" type="ORF">N47_E48900</name>
</gene>
<dbReference type="InterPro" id="IPR010275">
    <property type="entry name" value="MepK"/>
</dbReference>
<evidence type="ECO:0000256" key="1">
    <source>
        <dbReference type="ARBA" id="ARBA00001947"/>
    </source>
</evidence>
<dbReference type="Pfam" id="PF05951">
    <property type="entry name" value="Peptidase_M15_2"/>
    <property type="match status" value="1"/>
</dbReference>
<proteinExistence type="inferred from homology"/>
<sequence length="313" mass="35092">MPVFFLFIVLMGCFAPYSISAQTESSDINRYFYSGDGQLQLFSKKNGKSFSGRYRLGFGIYDESALKQICQVFDAPDSAPMTHLSLRLIEFIDFLQDRLGPGRQITITSGYRNPEYNTGLRNKGGLAAKASLHQYGMAADFMIEGVNSKFLWNYVKALGFGGAGYYHGKTVHIDVGPARSWDETTSGVGTGISDDNELICLVTDYDIYQPGTAISLRFIRMTAFPIGVSPEFSLIRIDNKALAKEATYFKPYFSISENGSCIQFSDIDQMSGIRWELPKDLSPGRYIIRAVFCDDAWKDMPKQVETPEIEIRE</sequence>
<dbReference type="SUPFAM" id="SSF55166">
    <property type="entry name" value="Hedgehog/DD-peptidase"/>
    <property type="match status" value="1"/>
</dbReference>
<name>E1YJC4_9BACT</name>
<evidence type="ECO:0000256" key="7">
    <source>
        <dbReference type="ARBA" id="ARBA00022833"/>
    </source>
</evidence>
<evidence type="ECO:0000256" key="11">
    <source>
        <dbReference type="ARBA" id="ARBA00093666"/>
    </source>
</evidence>
<comment type="pathway">
    <text evidence="2">Cell wall biogenesis; cell wall polysaccharide biosynthesis.</text>
</comment>
<evidence type="ECO:0000256" key="3">
    <source>
        <dbReference type="ARBA" id="ARBA00022670"/>
    </source>
</evidence>
<feature type="chain" id="PRO_5003154954" description="Murein endopeptidase K" evidence="12">
    <location>
        <begin position="22"/>
        <end position="313"/>
    </location>
</feature>
<evidence type="ECO:0000256" key="9">
    <source>
        <dbReference type="ARBA" id="ARBA00023316"/>
    </source>
</evidence>
<reference evidence="13" key="1">
    <citation type="journal article" date="2011" name="Environ. Microbiol.">
        <title>Genomic insights into the metabolic potential of the polycyclic aromatic hydrocarbon degrading sulfate-reducing Deltaproteobacterium N47.</title>
        <authorList>
            <person name="Bergmann F."/>
            <person name="Selesi D."/>
            <person name="Weinmaier T."/>
            <person name="Tischler P."/>
            <person name="Rattei T."/>
            <person name="Meckenstock R.U."/>
        </authorList>
    </citation>
    <scope>NUCLEOTIDE SEQUENCE</scope>
</reference>
<dbReference type="GO" id="GO:0008237">
    <property type="term" value="F:metallopeptidase activity"/>
    <property type="evidence" value="ECO:0007669"/>
    <property type="project" value="UniProtKB-KW"/>
</dbReference>
<evidence type="ECO:0000313" key="13">
    <source>
        <dbReference type="EMBL" id="CBX31378.1"/>
    </source>
</evidence>
<comment type="similarity">
    <text evidence="10">Belongs to the peptidase M15 family.</text>
</comment>
<accession>E1YJC4</accession>
<keyword evidence="5 12" id="KW-0732">Signal</keyword>
<dbReference type="PANTHER" id="PTHR37425:SF1">
    <property type="entry name" value="OUTER MEMBRANE PROTEIN"/>
    <property type="match status" value="1"/>
</dbReference>
<protein>
    <recommendedName>
        <fullName evidence="11">Murein endopeptidase K</fullName>
    </recommendedName>
</protein>
<keyword evidence="6" id="KW-0378">Hydrolase</keyword>
<keyword evidence="8" id="KW-0482">Metalloprotease</keyword>
<dbReference type="GO" id="GO:0046872">
    <property type="term" value="F:metal ion binding"/>
    <property type="evidence" value="ECO:0007669"/>
    <property type="project" value="UniProtKB-KW"/>
</dbReference>
<dbReference type="GO" id="GO:0071555">
    <property type="term" value="P:cell wall organization"/>
    <property type="evidence" value="ECO:0007669"/>
    <property type="project" value="UniProtKB-KW"/>
</dbReference>
<evidence type="ECO:0000256" key="10">
    <source>
        <dbReference type="ARBA" id="ARBA00093448"/>
    </source>
</evidence>
<organism evidence="13">
    <name type="scientific">uncultured Desulfobacterium sp</name>
    <dbReference type="NCBI Taxonomy" id="201089"/>
    <lineage>
        <taxon>Bacteria</taxon>
        <taxon>Pseudomonadati</taxon>
        <taxon>Thermodesulfobacteriota</taxon>
        <taxon>Desulfobacteria</taxon>
        <taxon>Desulfobacterales</taxon>
        <taxon>Desulfobacteriaceae</taxon>
        <taxon>Desulfobacterium</taxon>
        <taxon>environmental samples</taxon>
    </lineage>
</organism>
<evidence type="ECO:0000256" key="12">
    <source>
        <dbReference type="SAM" id="SignalP"/>
    </source>
</evidence>
<keyword evidence="3" id="KW-0645">Protease</keyword>